<dbReference type="AlphaFoldDB" id="A0A098G8G5"/>
<feature type="domain" description="JmjC" evidence="1">
    <location>
        <begin position="97"/>
        <end position="253"/>
    </location>
</feature>
<dbReference type="RefSeq" id="WP_045097027.1">
    <property type="nucleotide sequence ID" value="NZ_LN614827.1"/>
</dbReference>
<dbReference type="Proteomes" id="UP000032430">
    <property type="component" value="Chromosome I"/>
</dbReference>
<dbReference type="PANTHER" id="PTHR12461">
    <property type="entry name" value="HYPOXIA-INDUCIBLE FACTOR 1 ALPHA INHIBITOR-RELATED"/>
    <property type="match status" value="1"/>
</dbReference>
<accession>A0A098G8G5</accession>
<evidence type="ECO:0000313" key="2">
    <source>
        <dbReference type="EMBL" id="CEG58784.1"/>
    </source>
</evidence>
<evidence type="ECO:0000313" key="3">
    <source>
        <dbReference type="Proteomes" id="UP000032430"/>
    </source>
</evidence>
<dbReference type="EMBL" id="LN614827">
    <property type="protein sequence ID" value="CEG58784.1"/>
    <property type="molecule type" value="Genomic_DNA"/>
</dbReference>
<dbReference type="InterPro" id="IPR003347">
    <property type="entry name" value="JmjC_dom"/>
</dbReference>
<dbReference type="STRING" id="1212491.LFA_3452"/>
<sequence length="286" mass="33281">MARLQLEPISRITLSGPDIFQQHYLIPCTPVILTNFSESWLARTKWSFDYFKDCAGDVVIPLYGESFSGTGKNYLEVTTHMNFGDYLDLIATERTHLRMFLFNIFKHIPTLSDDFDFPPIVPSFLEKRPFLFFGGRGSFVDAHYDVNLSHIFLTQFLGKRKVILFAPSESVLLYKHPLTVSTNIDIGDPDFVKYPKLKEAKGMECVLEPYETLFIPSGYWYYVYYVEAGFSLILRSQAIPFTRRMMALLNLFNLLVLDNSISKLIGAQKWYWFKEQMAVKRARRHK</sequence>
<dbReference type="Gene3D" id="2.60.120.650">
    <property type="entry name" value="Cupin"/>
    <property type="match status" value="1"/>
</dbReference>
<gene>
    <name evidence="2" type="ORF">LFA_3452</name>
</gene>
<organism evidence="2 3">
    <name type="scientific">Legionella fallonii LLAP-10</name>
    <dbReference type="NCBI Taxonomy" id="1212491"/>
    <lineage>
        <taxon>Bacteria</taxon>
        <taxon>Pseudomonadati</taxon>
        <taxon>Pseudomonadota</taxon>
        <taxon>Gammaproteobacteria</taxon>
        <taxon>Legionellales</taxon>
        <taxon>Legionellaceae</taxon>
        <taxon>Legionella</taxon>
    </lineage>
</organism>
<proteinExistence type="predicted"/>
<dbReference type="PANTHER" id="PTHR12461:SF105">
    <property type="entry name" value="HYPOXIA-INDUCIBLE FACTOR 1-ALPHA INHIBITOR"/>
    <property type="match status" value="1"/>
</dbReference>
<evidence type="ECO:0000259" key="1">
    <source>
        <dbReference type="PROSITE" id="PS51184"/>
    </source>
</evidence>
<dbReference type="SUPFAM" id="SSF51197">
    <property type="entry name" value="Clavaminate synthase-like"/>
    <property type="match status" value="1"/>
</dbReference>
<dbReference type="HOGENOM" id="CLU_016785_3_3_6"/>
<reference evidence="3" key="1">
    <citation type="submission" date="2014-09" db="EMBL/GenBank/DDBJ databases">
        <authorList>
            <person name="Gomez-Valero L."/>
        </authorList>
    </citation>
    <scope>NUCLEOTIDE SEQUENCE [LARGE SCALE GENOMIC DNA]</scope>
    <source>
        <strain evidence="3">ATCC700992</strain>
    </source>
</reference>
<dbReference type="KEGG" id="lfa:LFA_3452"/>
<name>A0A098G8G5_9GAMM</name>
<keyword evidence="3" id="KW-1185">Reference proteome</keyword>
<protein>
    <submittedName>
        <fullName evidence="2">Transcription factor jumonji jmjC domain-containing protein</fullName>
    </submittedName>
</protein>
<dbReference type="Pfam" id="PF13621">
    <property type="entry name" value="Cupin_8"/>
    <property type="match status" value="1"/>
</dbReference>
<dbReference type="InterPro" id="IPR041667">
    <property type="entry name" value="Cupin_8"/>
</dbReference>
<dbReference type="OrthoDB" id="479699at2"/>
<dbReference type="PROSITE" id="PS51184">
    <property type="entry name" value="JMJC"/>
    <property type="match status" value="1"/>
</dbReference>